<dbReference type="InterPro" id="IPR036390">
    <property type="entry name" value="WH_DNA-bd_sf"/>
</dbReference>
<dbReference type="GO" id="GO:0003887">
    <property type="term" value="F:DNA-directed DNA polymerase activity"/>
    <property type="evidence" value="ECO:0007669"/>
    <property type="project" value="InterPro"/>
</dbReference>
<accession>A0A9E1B5A4</accession>
<dbReference type="InterPro" id="IPR036388">
    <property type="entry name" value="WH-like_DNA-bd_sf"/>
</dbReference>
<dbReference type="InterPro" id="IPR000525">
    <property type="entry name" value="Initiator_Rep_WH1"/>
</dbReference>
<dbReference type="Pfam" id="PF21205">
    <property type="entry name" value="Rep3_C"/>
    <property type="match status" value="1"/>
</dbReference>
<comment type="caution">
    <text evidence="3">The sequence shown here is derived from an EMBL/GenBank/DDBJ whole genome shotgun (WGS) entry which is preliminary data.</text>
</comment>
<protein>
    <submittedName>
        <fullName evidence="3">Replication initiation protein</fullName>
    </submittedName>
</protein>
<reference evidence="3" key="1">
    <citation type="submission" date="2021-02" db="EMBL/GenBank/DDBJ databases">
        <title>Infant gut strain persistence is associated with maternal origin, phylogeny, and functional potential including surface adhesion and iron acquisition.</title>
        <authorList>
            <person name="Lou Y.C."/>
        </authorList>
    </citation>
    <scope>NUCLEOTIDE SEQUENCE</scope>
    <source>
        <strain evidence="3">L3_101_000G1_dasL3_101_000G1_concoct_7_sub</strain>
    </source>
</reference>
<dbReference type="Gene3D" id="1.10.10.10">
    <property type="entry name" value="Winged helix-like DNA-binding domain superfamily/Winged helix DNA-binding domain"/>
    <property type="match status" value="2"/>
</dbReference>
<evidence type="ECO:0000259" key="2">
    <source>
        <dbReference type="Pfam" id="PF01051"/>
    </source>
</evidence>
<dbReference type="SUPFAM" id="SSF46785">
    <property type="entry name" value="Winged helix' DNA-binding domain"/>
    <property type="match status" value="2"/>
</dbReference>
<name>A0A9E1B5A4_9BACT</name>
<dbReference type="GO" id="GO:0006270">
    <property type="term" value="P:DNA replication initiation"/>
    <property type="evidence" value="ECO:0007669"/>
    <property type="project" value="InterPro"/>
</dbReference>
<evidence type="ECO:0000313" key="3">
    <source>
        <dbReference type="EMBL" id="MBS5829284.1"/>
    </source>
</evidence>
<feature type="domain" description="Initiator Rep protein WH1" evidence="2">
    <location>
        <begin position="6"/>
        <end position="145"/>
    </location>
</feature>
<dbReference type="AlphaFoldDB" id="A0A9E1B5A4"/>
<dbReference type="Pfam" id="PF01051">
    <property type="entry name" value="Rep3_N"/>
    <property type="match status" value="1"/>
</dbReference>
<gene>
    <name evidence="3" type="ORF">KIC69_00435</name>
</gene>
<dbReference type="Proteomes" id="UP000824019">
    <property type="component" value="Unassembled WGS sequence"/>
</dbReference>
<comment type="similarity">
    <text evidence="1">Belongs to the initiator RepB protein family.</text>
</comment>
<sequence>MKNRNIIVHSDKITKGRSKLNLSEMKVFLATITTIDAKNDDEFKEITLDRQDFCEDTNLDFRTVKSVCRTLLKQVYEIETEKVWEAYPIYQVFKYDKDTGEIKFKFNDYMRPYLLKIVESFTKYQIKNIINMTSKYSIRMYQILKDLRNITRQKEFELEEFCDWLEVPKNKRRWGNLQFDILELAKKEINELTDIKILGIYPERKKGKKVLSFSIKFITSEELDSLKQLGGDESYLTNAGLREIEIFDRKLVSFNDKYVMIDSNIRRILSTSSDEGKIRVLFSKTGTDINFFWFNTIKDLEIAVKNAETIKDTEPTLFDIN</sequence>
<evidence type="ECO:0000313" key="4">
    <source>
        <dbReference type="Proteomes" id="UP000824019"/>
    </source>
</evidence>
<proteinExistence type="inferred from homology"/>
<organism evidence="3 4">
    <name type="scientific">Campylobacter concisus</name>
    <dbReference type="NCBI Taxonomy" id="199"/>
    <lineage>
        <taxon>Bacteria</taxon>
        <taxon>Pseudomonadati</taxon>
        <taxon>Campylobacterota</taxon>
        <taxon>Epsilonproteobacteria</taxon>
        <taxon>Campylobacterales</taxon>
        <taxon>Campylobacteraceae</taxon>
        <taxon>Campylobacter</taxon>
    </lineage>
</organism>
<evidence type="ECO:0000256" key="1">
    <source>
        <dbReference type="ARBA" id="ARBA00038283"/>
    </source>
</evidence>
<dbReference type="EMBL" id="JAHAKR010000004">
    <property type="protein sequence ID" value="MBS5829284.1"/>
    <property type="molecule type" value="Genomic_DNA"/>
</dbReference>